<gene>
    <name evidence="1" type="ORF">CC86DRAFT_66600</name>
</gene>
<dbReference type="AlphaFoldDB" id="A0A6A6ZSD5"/>
<name>A0A6A6ZSD5_9PLEO</name>
<dbReference type="EMBL" id="MU006232">
    <property type="protein sequence ID" value="KAF2823374.1"/>
    <property type="molecule type" value="Genomic_DNA"/>
</dbReference>
<proteinExistence type="predicted"/>
<evidence type="ECO:0000313" key="1">
    <source>
        <dbReference type="EMBL" id="KAF2823374.1"/>
    </source>
</evidence>
<protein>
    <submittedName>
        <fullName evidence="1">Uncharacterized protein</fullName>
    </submittedName>
</protein>
<keyword evidence="2" id="KW-1185">Reference proteome</keyword>
<reference evidence="1" key="1">
    <citation type="journal article" date="2020" name="Stud. Mycol.">
        <title>101 Dothideomycetes genomes: a test case for predicting lifestyles and emergence of pathogens.</title>
        <authorList>
            <person name="Haridas S."/>
            <person name="Albert R."/>
            <person name="Binder M."/>
            <person name="Bloem J."/>
            <person name="Labutti K."/>
            <person name="Salamov A."/>
            <person name="Andreopoulos B."/>
            <person name="Baker S."/>
            <person name="Barry K."/>
            <person name="Bills G."/>
            <person name="Bluhm B."/>
            <person name="Cannon C."/>
            <person name="Castanera R."/>
            <person name="Culley D."/>
            <person name="Daum C."/>
            <person name="Ezra D."/>
            <person name="Gonzalez J."/>
            <person name="Henrissat B."/>
            <person name="Kuo A."/>
            <person name="Liang C."/>
            <person name="Lipzen A."/>
            <person name="Lutzoni F."/>
            <person name="Magnuson J."/>
            <person name="Mondo S."/>
            <person name="Nolan M."/>
            <person name="Ohm R."/>
            <person name="Pangilinan J."/>
            <person name="Park H.-J."/>
            <person name="Ramirez L."/>
            <person name="Alfaro M."/>
            <person name="Sun H."/>
            <person name="Tritt A."/>
            <person name="Yoshinaga Y."/>
            <person name="Zwiers L.-H."/>
            <person name="Turgeon B."/>
            <person name="Goodwin S."/>
            <person name="Spatafora J."/>
            <person name="Crous P."/>
            <person name="Grigoriev I."/>
        </authorList>
    </citation>
    <scope>NUCLEOTIDE SEQUENCE</scope>
    <source>
        <strain evidence="1">CBS 113818</strain>
    </source>
</reference>
<sequence>MRTEGESRYTSSNRALPNRRHCWSAHCVISLDCDCYALLLLPGLFLALLRHQSLPEQSSLVLDEKAQRVDAMAPDAASVVPIWRAAIAHPGYSKKMRCRGLRSYMCEHHF</sequence>
<evidence type="ECO:0000313" key="2">
    <source>
        <dbReference type="Proteomes" id="UP000799424"/>
    </source>
</evidence>
<accession>A0A6A6ZSD5</accession>
<organism evidence="1 2">
    <name type="scientific">Ophiobolus disseminans</name>
    <dbReference type="NCBI Taxonomy" id="1469910"/>
    <lineage>
        <taxon>Eukaryota</taxon>
        <taxon>Fungi</taxon>
        <taxon>Dikarya</taxon>
        <taxon>Ascomycota</taxon>
        <taxon>Pezizomycotina</taxon>
        <taxon>Dothideomycetes</taxon>
        <taxon>Pleosporomycetidae</taxon>
        <taxon>Pleosporales</taxon>
        <taxon>Pleosporineae</taxon>
        <taxon>Phaeosphaeriaceae</taxon>
        <taxon>Ophiobolus</taxon>
    </lineage>
</organism>
<dbReference type="Proteomes" id="UP000799424">
    <property type="component" value="Unassembled WGS sequence"/>
</dbReference>